<name>A0A452ZXP9_AEGTS</name>
<reference evidence="2" key="1">
    <citation type="journal article" date="2014" name="Science">
        <title>Ancient hybridizations among the ancestral genomes of bread wheat.</title>
        <authorList>
            <consortium name="International Wheat Genome Sequencing Consortium,"/>
            <person name="Marcussen T."/>
            <person name="Sandve S.R."/>
            <person name="Heier L."/>
            <person name="Spannagl M."/>
            <person name="Pfeifer M."/>
            <person name="Jakobsen K.S."/>
            <person name="Wulff B.B."/>
            <person name="Steuernagel B."/>
            <person name="Mayer K.F."/>
            <person name="Olsen O.A."/>
        </authorList>
    </citation>
    <scope>NUCLEOTIDE SEQUENCE [LARGE SCALE GENOMIC DNA]</scope>
    <source>
        <strain evidence="2">cv. AL8/78</strain>
    </source>
</reference>
<reference evidence="1" key="3">
    <citation type="journal article" date="2017" name="Nature">
        <title>Genome sequence of the progenitor of the wheat D genome Aegilops tauschii.</title>
        <authorList>
            <person name="Luo M.C."/>
            <person name="Gu Y.Q."/>
            <person name="Puiu D."/>
            <person name="Wang H."/>
            <person name="Twardziok S.O."/>
            <person name="Deal K.R."/>
            <person name="Huo N."/>
            <person name="Zhu T."/>
            <person name="Wang L."/>
            <person name="Wang Y."/>
            <person name="McGuire P.E."/>
            <person name="Liu S."/>
            <person name="Long H."/>
            <person name="Ramasamy R.K."/>
            <person name="Rodriguez J.C."/>
            <person name="Van S.L."/>
            <person name="Yuan L."/>
            <person name="Wang Z."/>
            <person name="Xia Z."/>
            <person name="Xiao L."/>
            <person name="Anderson O.D."/>
            <person name="Ouyang S."/>
            <person name="Liang Y."/>
            <person name="Zimin A.V."/>
            <person name="Pertea G."/>
            <person name="Qi P."/>
            <person name="Bennetzen J.L."/>
            <person name="Dai X."/>
            <person name="Dawson M.W."/>
            <person name="Muller H.G."/>
            <person name="Kugler K."/>
            <person name="Rivarola-Duarte L."/>
            <person name="Spannagl M."/>
            <person name="Mayer K.F.X."/>
            <person name="Lu F.H."/>
            <person name="Bevan M.W."/>
            <person name="Leroy P."/>
            <person name="Li P."/>
            <person name="You F.M."/>
            <person name="Sun Q."/>
            <person name="Liu Z."/>
            <person name="Lyons E."/>
            <person name="Wicker T."/>
            <person name="Salzberg S.L."/>
            <person name="Devos K.M."/>
            <person name="Dvorak J."/>
        </authorList>
    </citation>
    <scope>NUCLEOTIDE SEQUENCE [LARGE SCALE GENOMIC DNA]</scope>
    <source>
        <strain evidence="1">cv. AL8/78</strain>
    </source>
</reference>
<dbReference type="AlphaFoldDB" id="A0A452ZXP9"/>
<protein>
    <submittedName>
        <fullName evidence="1">Uncharacterized protein</fullName>
    </submittedName>
</protein>
<reference evidence="1" key="5">
    <citation type="journal article" date="2021" name="G3 (Bethesda)">
        <title>Aegilops tauschii genome assembly Aet v5.0 features greater sequence contiguity and improved annotation.</title>
        <authorList>
            <person name="Wang L."/>
            <person name="Zhu T."/>
            <person name="Rodriguez J.C."/>
            <person name="Deal K.R."/>
            <person name="Dubcovsky J."/>
            <person name="McGuire P.E."/>
            <person name="Lux T."/>
            <person name="Spannagl M."/>
            <person name="Mayer K.F.X."/>
            <person name="Baldrich P."/>
            <person name="Meyers B.C."/>
            <person name="Huo N."/>
            <person name="Gu Y.Q."/>
            <person name="Zhou H."/>
            <person name="Devos K.M."/>
            <person name="Bennetzen J.L."/>
            <person name="Unver T."/>
            <person name="Budak H."/>
            <person name="Gulick P.J."/>
            <person name="Galiba G."/>
            <person name="Kalapos B."/>
            <person name="Nelson D.R."/>
            <person name="Li P."/>
            <person name="You F.M."/>
            <person name="Luo M.C."/>
            <person name="Dvorak J."/>
        </authorList>
    </citation>
    <scope>NUCLEOTIDE SEQUENCE [LARGE SCALE GENOMIC DNA]</scope>
    <source>
        <strain evidence="1">cv. AL8/78</strain>
    </source>
</reference>
<evidence type="ECO:0000313" key="1">
    <source>
        <dbReference type="EnsemblPlants" id="AET1Gv20963800.24"/>
    </source>
</evidence>
<reference evidence="2" key="2">
    <citation type="journal article" date="2017" name="Nat. Plants">
        <title>The Aegilops tauschii genome reveals multiple impacts of transposons.</title>
        <authorList>
            <person name="Zhao G."/>
            <person name="Zou C."/>
            <person name="Li K."/>
            <person name="Wang K."/>
            <person name="Li T."/>
            <person name="Gao L."/>
            <person name="Zhang X."/>
            <person name="Wang H."/>
            <person name="Yang Z."/>
            <person name="Liu X."/>
            <person name="Jiang W."/>
            <person name="Mao L."/>
            <person name="Kong X."/>
            <person name="Jiao Y."/>
            <person name="Jia J."/>
        </authorList>
    </citation>
    <scope>NUCLEOTIDE SEQUENCE [LARGE SCALE GENOMIC DNA]</scope>
    <source>
        <strain evidence="2">cv. AL8/78</strain>
    </source>
</reference>
<sequence length="60" mass="7108">QVKSLKDQYFAELSELFNKLSVKLQHVDNIIPPQNPSEKYSLRFYLLCILELTEVKLRKV</sequence>
<dbReference type="Gramene" id="AET1Gv20963800.24">
    <property type="protein sequence ID" value="AET1Gv20963800.24"/>
    <property type="gene ID" value="AET1Gv20963800"/>
</dbReference>
<keyword evidence="2" id="KW-1185">Reference proteome</keyword>
<reference evidence="1" key="4">
    <citation type="submission" date="2019-03" db="UniProtKB">
        <authorList>
            <consortium name="EnsemblPlants"/>
        </authorList>
    </citation>
    <scope>IDENTIFICATION</scope>
</reference>
<dbReference type="Proteomes" id="UP000015105">
    <property type="component" value="Chromosome 1D"/>
</dbReference>
<organism evidence="1 2">
    <name type="scientific">Aegilops tauschii subsp. strangulata</name>
    <name type="common">Goatgrass</name>
    <dbReference type="NCBI Taxonomy" id="200361"/>
    <lineage>
        <taxon>Eukaryota</taxon>
        <taxon>Viridiplantae</taxon>
        <taxon>Streptophyta</taxon>
        <taxon>Embryophyta</taxon>
        <taxon>Tracheophyta</taxon>
        <taxon>Spermatophyta</taxon>
        <taxon>Magnoliopsida</taxon>
        <taxon>Liliopsida</taxon>
        <taxon>Poales</taxon>
        <taxon>Poaceae</taxon>
        <taxon>BOP clade</taxon>
        <taxon>Pooideae</taxon>
        <taxon>Triticodae</taxon>
        <taxon>Triticeae</taxon>
        <taxon>Triticinae</taxon>
        <taxon>Aegilops</taxon>
    </lineage>
</organism>
<evidence type="ECO:0000313" key="2">
    <source>
        <dbReference type="Proteomes" id="UP000015105"/>
    </source>
</evidence>
<accession>A0A452ZXP9</accession>
<dbReference type="EnsemblPlants" id="AET1Gv20963800.24">
    <property type="protein sequence ID" value="AET1Gv20963800.24"/>
    <property type="gene ID" value="AET1Gv20963800"/>
</dbReference>
<proteinExistence type="predicted"/>